<name>A0ACD5TPE5_AVESA</name>
<organism evidence="1 2">
    <name type="scientific">Avena sativa</name>
    <name type="common">Oat</name>
    <dbReference type="NCBI Taxonomy" id="4498"/>
    <lineage>
        <taxon>Eukaryota</taxon>
        <taxon>Viridiplantae</taxon>
        <taxon>Streptophyta</taxon>
        <taxon>Embryophyta</taxon>
        <taxon>Tracheophyta</taxon>
        <taxon>Spermatophyta</taxon>
        <taxon>Magnoliopsida</taxon>
        <taxon>Liliopsida</taxon>
        <taxon>Poales</taxon>
        <taxon>Poaceae</taxon>
        <taxon>BOP clade</taxon>
        <taxon>Pooideae</taxon>
        <taxon>Poodae</taxon>
        <taxon>Poeae</taxon>
        <taxon>Poeae Chloroplast Group 1 (Aveneae type)</taxon>
        <taxon>Aveninae</taxon>
        <taxon>Avena</taxon>
    </lineage>
</organism>
<sequence>MAVQGGEGQQKEEGKGRRGGAHPLLRGWRRDGSKYTHGMHPTQMEALRAICGAFIPSLPAEEAAGAGGRADPPGGKDLERFYLASAADGTIPDEVAELMVTRCVREAALLAWVVLWMLSTRVGTLLLCGRLSFSGAAGESPSVRRFADMPLERREATLQRWNRTRWLFPLRIVFTLVKILSHYVFYAMVNEKSQNPHWNAIGYRVEEWREEQAEPLAPAHARSRPLDSGVVETRALNDTTLLRSLADRGLAAKPGSSDAHHTVQCDAVIVGSGCGGGVAAAMLASSGYKVVVIEKGDYFTADDYSSIEGPSMERLFERGGIFCTSNVTTMLFTGATVGGGSAVNWSACIRTPGEVLQEWSREHGLPLFASPGYEQAMDAVCTRLGVTDGCLQEGFQNKVLRRGCEALGLPVDAVPRNSSDGHYCGSCNFGCPTGDKRGTDTTWLADAVNRGAVVLTGCKADRFILESNSGKNGRSKKCVGLLATCLSNGITKKLHIQAKVSISACGALMTPPLLRSSGLKNRHIGRNLHLHPVSMAWGYFPENKQGAPITGKSYEGGIITSMHRVTERTIIETPALSPGGFAAMVPWESGRDMKERMRQFARTAHAFALVRDRGAGFVDCEGRLRFTPNRDDTRELRHGLRRVLRILVAAGAAEVGTHRSDGLRLWCKGVRDEDLEAFLDEVTIEKGPMHSTTDKWALFSSAHQMGSCRMGSSSKDGAVDGRGESWEAEGLYVCDGSLLPTAVGVNPMITIQSLAYCLSKDIAQSLAYGKKH</sequence>
<reference evidence="1" key="2">
    <citation type="submission" date="2025-09" db="UniProtKB">
        <authorList>
            <consortium name="EnsemblPlants"/>
        </authorList>
    </citation>
    <scope>IDENTIFICATION</scope>
</reference>
<keyword evidence="2" id="KW-1185">Reference proteome</keyword>
<accession>A0ACD5TPE5</accession>
<proteinExistence type="predicted"/>
<dbReference type="Proteomes" id="UP001732700">
    <property type="component" value="Chromosome 1C"/>
</dbReference>
<evidence type="ECO:0000313" key="1">
    <source>
        <dbReference type="EnsemblPlants" id="AVESA.00010b.r2.1CG0095830.1.CDS"/>
    </source>
</evidence>
<protein>
    <submittedName>
        <fullName evidence="1">Uncharacterized protein</fullName>
    </submittedName>
</protein>
<reference evidence="1" key="1">
    <citation type="submission" date="2021-05" db="EMBL/GenBank/DDBJ databases">
        <authorList>
            <person name="Scholz U."/>
            <person name="Mascher M."/>
            <person name="Fiebig A."/>
        </authorList>
    </citation>
    <scope>NUCLEOTIDE SEQUENCE [LARGE SCALE GENOMIC DNA]</scope>
</reference>
<evidence type="ECO:0000313" key="2">
    <source>
        <dbReference type="Proteomes" id="UP001732700"/>
    </source>
</evidence>
<dbReference type="EnsemblPlants" id="AVESA.00010b.r2.1CG0095830.1">
    <property type="protein sequence ID" value="AVESA.00010b.r2.1CG0095830.1.CDS"/>
    <property type="gene ID" value="AVESA.00010b.r2.1CG0095830"/>
</dbReference>